<dbReference type="NCBIfam" id="NF003242">
    <property type="entry name" value="PRK04200.1"/>
    <property type="match status" value="1"/>
</dbReference>
<evidence type="ECO:0000313" key="8">
    <source>
        <dbReference type="EMBL" id="KAF0134577.1"/>
    </source>
</evidence>
<evidence type="ECO:0000256" key="2">
    <source>
        <dbReference type="ARBA" id="ARBA00002315"/>
    </source>
</evidence>
<dbReference type="InterPro" id="IPR023665">
    <property type="entry name" value="ApgAM_prokaryotes"/>
</dbReference>
<dbReference type="InterPro" id="IPR006124">
    <property type="entry name" value="Metalloenzyme"/>
</dbReference>
<evidence type="ECO:0000256" key="5">
    <source>
        <dbReference type="ARBA" id="ARBA00023152"/>
    </source>
</evidence>
<dbReference type="InterPro" id="IPR004456">
    <property type="entry name" value="Pglycerate_mutase_ApgM"/>
</dbReference>
<sequence>MSDYPLKELNNKTPLEYANTPNMDYLAQNGECGWVQNIPEGMNPGSDVAAMSIFGYDPKKFYSGRGPLEAASLGIKLGKGDVAFRCNFVTVKDGRMKDFTSGHISTKEAIEIIKTLNKKLGSKAVKFYPGLSYRHIIVISGCDELIKSYCVPPHDITGKMIEEYFPLGPGADLIKYLMKESIMPLLEHPVNIKRIKEGKNPVSMIWMWGQGVAPKIETFKKRYKKVGAVITAVHLLKGLGKALGLDVINVPGATGFLDTNFKGKAEYALRALKKHDLVFVHIEAPDEAGHMGDVKGKIKAIEDIDNLVLGTILEKIRGDKNIRILLLPDHPTPISLMTHSSDPVPFVIFPGKRNNEIHGFNEREIKNSKLLVKQGYKLINKLLVSHSRSHKGAATR</sequence>
<dbReference type="GO" id="GO:0006096">
    <property type="term" value="P:glycolytic process"/>
    <property type="evidence" value="ECO:0007669"/>
    <property type="project" value="UniProtKB-KW"/>
</dbReference>
<evidence type="ECO:0000256" key="6">
    <source>
        <dbReference type="ARBA" id="ARBA00023235"/>
    </source>
</evidence>
<dbReference type="NCBIfam" id="TIGR02535">
    <property type="entry name" value="hyp_Hser_kinase"/>
    <property type="match status" value="1"/>
</dbReference>
<reference evidence="8 9" key="1">
    <citation type="submission" date="2019-12" db="EMBL/GenBank/DDBJ databases">
        <authorList>
            <person name="Wolfe R."/>
            <person name="Danczak R."/>
            <person name="Wilkins M."/>
        </authorList>
    </citation>
    <scope>NUCLEOTIDE SEQUENCE [LARGE SCALE GENOMIC DNA]</scope>
    <source>
        <strain evidence="8">X2_MaxBin.013</strain>
    </source>
</reference>
<keyword evidence="5" id="KW-0324">Glycolysis</keyword>
<dbReference type="GO" id="GO:0004619">
    <property type="term" value="F:phosphoglycerate mutase activity"/>
    <property type="evidence" value="ECO:0007669"/>
    <property type="project" value="UniProtKB-EC"/>
</dbReference>
<evidence type="ECO:0000259" key="7">
    <source>
        <dbReference type="Pfam" id="PF01676"/>
    </source>
</evidence>
<dbReference type="Gene3D" id="3.40.720.10">
    <property type="entry name" value="Alkaline Phosphatase, subunit A"/>
    <property type="match status" value="1"/>
</dbReference>
<evidence type="ECO:0000256" key="1">
    <source>
        <dbReference type="ARBA" id="ARBA00000370"/>
    </source>
</evidence>
<evidence type="ECO:0000256" key="4">
    <source>
        <dbReference type="ARBA" id="ARBA00005524"/>
    </source>
</evidence>
<dbReference type="CDD" id="cd16011">
    <property type="entry name" value="iPGM_like"/>
    <property type="match status" value="1"/>
</dbReference>
<comment type="function">
    <text evidence="2">Catalyzes the interconversion of 2-phosphoglycerate and 3-phosphoglycerate.</text>
</comment>
<dbReference type="PANTHER" id="PTHR31209">
    <property type="entry name" value="COFACTOR-INDEPENDENT PHOSPHOGLYCERATE MUTASE"/>
    <property type="match status" value="1"/>
</dbReference>
<feature type="domain" description="Metalloenzyme" evidence="7">
    <location>
        <begin position="9"/>
        <end position="370"/>
    </location>
</feature>
<protein>
    <submittedName>
        <fullName evidence="8">2 3-bisphosphoglycerate-independent phosphoglycerate mutase</fullName>
    </submittedName>
</protein>
<evidence type="ECO:0000313" key="9">
    <source>
        <dbReference type="Proteomes" id="UP000488506"/>
    </source>
</evidence>
<dbReference type="Pfam" id="PF10143">
    <property type="entry name" value="PhosphMutase"/>
    <property type="match status" value="1"/>
</dbReference>
<comment type="caution">
    <text evidence="8">The sequence shown here is derived from an EMBL/GenBank/DDBJ whole genome shotgun (WGS) entry which is preliminary data.</text>
</comment>
<comment type="catalytic activity">
    <reaction evidence="1">
        <text>(2R)-2-phosphoglycerate = (2R)-3-phosphoglycerate</text>
        <dbReference type="Rhea" id="RHEA:15901"/>
        <dbReference type="ChEBI" id="CHEBI:58272"/>
        <dbReference type="ChEBI" id="CHEBI:58289"/>
        <dbReference type="EC" id="5.4.2.12"/>
    </reaction>
</comment>
<dbReference type="PIRSF" id="PIRSF006392">
    <property type="entry name" value="IPGAM_arch"/>
    <property type="match status" value="1"/>
</dbReference>
<dbReference type="SUPFAM" id="SSF53649">
    <property type="entry name" value="Alkaline phosphatase-like"/>
    <property type="match status" value="1"/>
</dbReference>
<evidence type="ECO:0000256" key="3">
    <source>
        <dbReference type="ARBA" id="ARBA00004921"/>
    </source>
</evidence>
<organism evidence="8 9">
    <name type="scientific">Candidatus Saganbacteria bacterium</name>
    <dbReference type="NCBI Taxonomy" id="2575572"/>
    <lineage>
        <taxon>Bacteria</taxon>
        <taxon>Bacillati</taxon>
        <taxon>Saganbacteria</taxon>
    </lineage>
</organism>
<dbReference type="AlphaFoldDB" id="A0A833L1K5"/>
<accession>A0A833L1K5</accession>
<gene>
    <name evidence="8" type="ORF">FD145_595</name>
</gene>
<dbReference type="Gene3D" id="3.30.70.2130">
    <property type="entry name" value="Metalloenzyme domain"/>
    <property type="match status" value="1"/>
</dbReference>
<dbReference type="InterPro" id="IPR017850">
    <property type="entry name" value="Alkaline_phosphatase_core_sf"/>
</dbReference>
<dbReference type="EMBL" id="WPAF01000007">
    <property type="protein sequence ID" value="KAF0134577.1"/>
    <property type="molecule type" value="Genomic_DNA"/>
</dbReference>
<comment type="pathway">
    <text evidence="3">Carbohydrate degradation.</text>
</comment>
<name>A0A833L1K5_UNCSA</name>
<dbReference type="InterPro" id="IPR042253">
    <property type="entry name" value="Pglycerate_mutase_ApgM_sf"/>
</dbReference>
<keyword evidence="6" id="KW-0413">Isomerase</keyword>
<dbReference type="PANTHER" id="PTHR31209:SF4">
    <property type="entry name" value="2,3-BISPHOSPHOGLYCERATE-INDEPENDENT PHOSPHOGLYCERATE MUTASE"/>
    <property type="match status" value="1"/>
</dbReference>
<dbReference type="Proteomes" id="UP000488506">
    <property type="component" value="Unassembled WGS sequence"/>
</dbReference>
<dbReference type="Pfam" id="PF01676">
    <property type="entry name" value="Metalloenzyme"/>
    <property type="match status" value="1"/>
</dbReference>
<dbReference type="NCBIfam" id="TIGR00306">
    <property type="entry name" value="apgM"/>
    <property type="match status" value="1"/>
</dbReference>
<dbReference type="GO" id="GO:0046872">
    <property type="term" value="F:metal ion binding"/>
    <property type="evidence" value="ECO:0007669"/>
    <property type="project" value="InterPro"/>
</dbReference>
<proteinExistence type="inferred from homology"/>
<comment type="similarity">
    <text evidence="4">Belongs to the BPG-independent phosphoglycerate mutase family. A-PGAM subfamily.</text>
</comment>